<feature type="compositionally biased region" description="Basic and acidic residues" evidence="1">
    <location>
        <begin position="124"/>
        <end position="135"/>
    </location>
</feature>
<accession>A0A0M0JRX4</accession>
<feature type="compositionally biased region" description="Low complexity" evidence="1">
    <location>
        <begin position="98"/>
        <end position="112"/>
    </location>
</feature>
<evidence type="ECO:0000313" key="2">
    <source>
        <dbReference type="EMBL" id="KOO29366.1"/>
    </source>
</evidence>
<protein>
    <recommendedName>
        <fullName evidence="4">Right handed beta helix domain-containing protein</fullName>
    </recommendedName>
</protein>
<comment type="caution">
    <text evidence="2">The sequence shown here is derived from an EMBL/GenBank/DDBJ whole genome shotgun (WGS) entry which is preliminary data.</text>
</comment>
<feature type="region of interest" description="Disordered" evidence="1">
    <location>
        <begin position="1"/>
        <end position="41"/>
    </location>
</feature>
<dbReference type="SUPFAM" id="SSF51126">
    <property type="entry name" value="Pectin lyase-like"/>
    <property type="match status" value="1"/>
</dbReference>
<feature type="region of interest" description="Disordered" evidence="1">
    <location>
        <begin position="98"/>
        <end position="152"/>
    </location>
</feature>
<evidence type="ECO:0000256" key="1">
    <source>
        <dbReference type="SAM" id="MobiDB-lite"/>
    </source>
</evidence>
<dbReference type="AlphaFoldDB" id="A0A0M0JRX4"/>
<name>A0A0M0JRX4_9EUKA</name>
<sequence length="317" mass="32372">MEIETPVTPAAAKYRCASPDHPDTSRTEIMPEIGAPATPNEIMPEIGAPATPNEIMPEIGAPATPNEIMPEIGAPATPNRTPQTAVKAVKADEAAAASGASKAPEASAAPGAIVTGPITLTDPRSAEIGRDRPRSAEIGVTGSAVPSAGPGRQGRLCGLRVEHFYETAITVLGGWWTLENLEIVSSQAPKRACVGVLLRAAAHVDVVHSVITGASSVITLGSPHASLVAHDCTFGNTRAAIASERGGKLDVRRCSFSLELPSDVGFRLAADTRGFVGMGLLVSPTTSGGSLWGRVLPPKAVCVEAEEADEGAAAGAS</sequence>
<proteinExistence type="predicted"/>
<dbReference type="InterPro" id="IPR011050">
    <property type="entry name" value="Pectin_lyase_fold/virulence"/>
</dbReference>
<evidence type="ECO:0000313" key="3">
    <source>
        <dbReference type="Proteomes" id="UP000037460"/>
    </source>
</evidence>
<keyword evidence="3" id="KW-1185">Reference proteome</keyword>
<evidence type="ECO:0008006" key="4">
    <source>
        <dbReference type="Google" id="ProtNLM"/>
    </source>
</evidence>
<dbReference type="Proteomes" id="UP000037460">
    <property type="component" value="Unassembled WGS sequence"/>
</dbReference>
<gene>
    <name evidence="2" type="ORF">Ctob_009865</name>
</gene>
<reference evidence="3" key="1">
    <citation type="journal article" date="2015" name="PLoS Genet.">
        <title>Genome Sequence and Transcriptome Analyses of Chrysochromulina tobin: Metabolic Tools for Enhanced Algal Fitness in the Prominent Order Prymnesiales (Haptophyceae).</title>
        <authorList>
            <person name="Hovde B.T."/>
            <person name="Deodato C.R."/>
            <person name="Hunsperger H.M."/>
            <person name="Ryken S.A."/>
            <person name="Yost W."/>
            <person name="Jha R.K."/>
            <person name="Patterson J."/>
            <person name="Monnat R.J. Jr."/>
            <person name="Barlow S.B."/>
            <person name="Starkenburg S.R."/>
            <person name="Cattolico R.A."/>
        </authorList>
    </citation>
    <scope>NUCLEOTIDE SEQUENCE</scope>
    <source>
        <strain evidence="3">CCMP291</strain>
    </source>
</reference>
<dbReference type="EMBL" id="JWZX01002428">
    <property type="protein sequence ID" value="KOO29366.1"/>
    <property type="molecule type" value="Genomic_DNA"/>
</dbReference>
<organism evidence="2 3">
    <name type="scientific">Chrysochromulina tobinii</name>
    <dbReference type="NCBI Taxonomy" id="1460289"/>
    <lineage>
        <taxon>Eukaryota</taxon>
        <taxon>Haptista</taxon>
        <taxon>Haptophyta</taxon>
        <taxon>Prymnesiophyceae</taxon>
        <taxon>Prymnesiales</taxon>
        <taxon>Chrysochromulinaceae</taxon>
        <taxon>Chrysochromulina</taxon>
    </lineage>
</organism>